<dbReference type="InterPro" id="IPR012677">
    <property type="entry name" value="Nucleotide-bd_a/b_plait_sf"/>
</dbReference>
<sequence>MVGNGHEPPRRFHGDAGRAYRRGPEVNEDRSRKGMVEAREGFGAHERRRNDGWRQEDVKRARRWPANELSEDKYGRGGSHEMEKQKDGRQEERHVQKFHGRAERNWMNDEAVIDKERKYDDRMDAKHDRRGERVRGFVDSERRPDGSQDGKGVRKFRGEERYAGSERERRHHDEKWVRDDRGTADCEKGRSEKLHGDRHPGKESSVVASERPATDNKRESRGVREPVEERSEARCEKLSREERHVRGHKSEPSSSDLVDNNSKVDRHSESCREDLVKDNDQGHNVGGKPEPQQQGDTGGVDSAEEKGKDNVVGTNEDKVLRDSEVASADIELPTGMDIPVQKMRRDDDETFWGADVDTSFPVSPQVRRQDSPHVSAGGDEGRRSIPRDQAEDDKNCDTSQNQDLDLVHDQDAEIDHDYNQDCHELDHDQDRDWDRGHSQERDPDRMWDRGRGHGRERDQGCDRDDDPGHKKDGDRDLTPDGDLDVDRTGDDGLLWESERLQKEAERISPSPQKEDKRSFSEDDIDWKTDGRDKTESKALSDADHNRNDEGQEEEERPTKGESGRRQMVLVDDEPGRHLQRCKRPREESESPANDRRNQAGHVQAENCQVDGDCDLTVDRGKARYQDLSEKPTGVMSDPVKRDPSEEGVCGRNDRAGPGPGDRSPTSTGDLTLEAERARTTDAPLLSVEGSRECRSRSSTPPTKEYRDGPRASREPRLASDLKDEQEVGGSRRLHGEHDSRDRKVPHEPREGGERGDERDTHNGRDNRDGRSIRDGRDVRYGRDERDGKNGRDERDGRNGRDDRDGRNGRDGRDGRDVREGRDGWDGRDGRGVRDGREMRDVRDPMWSARHTRDMRDTRDAPVRNIRDGRDGKDGWQSRAGSGRDFGGRSGSMGGRRGRRPSLSPPRARRRIRSRSPPHNNQPGGRKRSPWRPKSPVRRSPPPFRRSPGRQLSPQRARVTGVGKPGNNLFVAGFNYITSERDLERKFSRFGRVTNVRIVRDNSRTQESRGFGFVTLERDENADEAIKALDGTNWNGRVVLVEKAKSAPRR</sequence>
<feature type="domain" description="RRM" evidence="4">
    <location>
        <begin position="966"/>
        <end position="1045"/>
    </location>
</feature>
<evidence type="ECO:0000313" key="6">
    <source>
        <dbReference type="Proteomes" id="UP000265515"/>
    </source>
</evidence>
<accession>A0A388MD09</accession>
<feature type="compositionally biased region" description="Basic residues" evidence="3">
    <location>
        <begin position="924"/>
        <end position="936"/>
    </location>
</feature>
<evidence type="ECO:0000256" key="2">
    <source>
        <dbReference type="PROSITE-ProRule" id="PRU00176"/>
    </source>
</evidence>
<keyword evidence="6" id="KW-1185">Reference proteome</keyword>
<dbReference type="InterPro" id="IPR000504">
    <property type="entry name" value="RRM_dom"/>
</dbReference>
<feature type="compositionally biased region" description="Basic and acidic residues" evidence="3">
    <location>
        <begin position="733"/>
        <end position="843"/>
    </location>
</feature>
<dbReference type="PANTHER" id="PTHR48027">
    <property type="entry name" value="HETEROGENEOUS NUCLEAR RIBONUCLEOPROTEIN 87F-RELATED"/>
    <property type="match status" value="1"/>
</dbReference>
<feature type="compositionally biased region" description="Basic and acidic residues" evidence="3">
    <location>
        <begin position="405"/>
        <end position="549"/>
    </location>
</feature>
<dbReference type="SMART" id="SM00360">
    <property type="entry name" value="RRM"/>
    <property type="match status" value="1"/>
</dbReference>
<dbReference type="OMA" id="RDQQGTD"/>
<feature type="compositionally biased region" description="Gly residues" evidence="3">
    <location>
        <begin position="883"/>
        <end position="894"/>
    </location>
</feature>
<dbReference type="AlphaFoldDB" id="A0A388MD09"/>
<feature type="compositionally biased region" description="Basic and acidic residues" evidence="3">
    <location>
        <begin position="850"/>
        <end position="875"/>
    </location>
</feature>
<name>A0A388MD09_CHABU</name>
<feature type="compositionally biased region" description="Basic and acidic residues" evidence="3">
    <location>
        <begin position="616"/>
        <end position="629"/>
    </location>
</feature>
<dbReference type="Gene3D" id="3.30.70.330">
    <property type="match status" value="1"/>
</dbReference>
<dbReference type="STRING" id="69332.A0A388MD09"/>
<feature type="compositionally biased region" description="Basic and acidic residues" evidence="3">
    <location>
        <begin position="262"/>
        <end position="281"/>
    </location>
</feature>
<evidence type="ECO:0000256" key="1">
    <source>
        <dbReference type="ARBA" id="ARBA00022884"/>
    </source>
</evidence>
<gene>
    <name evidence="5" type="ORF">CBR_g55300</name>
</gene>
<dbReference type="InterPro" id="IPR052462">
    <property type="entry name" value="SLIRP/GR-RBP-like"/>
</dbReference>
<dbReference type="OrthoDB" id="439808at2759"/>
<comment type="caution">
    <text evidence="5">The sequence shown here is derived from an EMBL/GenBank/DDBJ whole genome shotgun (WGS) entry which is preliminary data.</text>
</comment>
<feature type="compositionally biased region" description="Basic and acidic residues" evidence="3">
    <location>
        <begin position="584"/>
        <end position="597"/>
    </location>
</feature>
<protein>
    <recommendedName>
        <fullName evidence="4">RRM domain-containing protein</fullName>
    </recommendedName>
</protein>
<dbReference type="EMBL" id="BFEA01001049">
    <property type="protein sequence ID" value="GBG92393.1"/>
    <property type="molecule type" value="Genomic_DNA"/>
</dbReference>
<feature type="compositionally biased region" description="Basic residues" evidence="3">
    <location>
        <begin position="906"/>
        <end position="915"/>
    </location>
</feature>
<feature type="compositionally biased region" description="Basic and acidic residues" evidence="3">
    <location>
        <begin position="212"/>
        <end position="251"/>
    </location>
</feature>
<keyword evidence="1 2" id="KW-0694">RNA-binding</keyword>
<dbReference type="Proteomes" id="UP000265515">
    <property type="component" value="Unassembled WGS sequence"/>
</dbReference>
<feature type="compositionally biased region" description="Basic and acidic residues" evidence="3">
    <location>
        <begin position="303"/>
        <end position="324"/>
    </location>
</feature>
<dbReference type="GO" id="GO:0003723">
    <property type="term" value="F:RNA binding"/>
    <property type="evidence" value="ECO:0007669"/>
    <property type="project" value="UniProtKB-UniRule"/>
</dbReference>
<dbReference type="SUPFAM" id="SSF54928">
    <property type="entry name" value="RNA-binding domain, RBD"/>
    <property type="match status" value="1"/>
</dbReference>
<dbReference type="InterPro" id="IPR035979">
    <property type="entry name" value="RBD_domain_sf"/>
</dbReference>
<feature type="compositionally biased region" description="Basic and acidic residues" evidence="3">
    <location>
        <begin position="379"/>
        <end position="396"/>
    </location>
</feature>
<feature type="compositionally biased region" description="Basic and acidic residues" evidence="3">
    <location>
        <begin position="70"/>
        <end position="202"/>
    </location>
</feature>
<dbReference type="Gramene" id="GBG92393">
    <property type="protein sequence ID" value="GBG92393"/>
    <property type="gene ID" value="CBR_g55300"/>
</dbReference>
<feature type="region of interest" description="Disordered" evidence="3">
    <location>
        <begin position="1"/>
        <end position="964"/>
    </location>
</feature>
<evidence type="ECO:0000256" key="3">
    <source>
        <dbReference type="SAM" id="MobiDB-lite"/>
    </source>
</evidence>
<reference evidence="5 6" key="1">
    <citation type="journal article" date="2018" name="Cell">
        <title>The Chara Genome: Secondary Complexity and Implications for Plant Terrestrialization.</title>
        <authorList>
            <person name="Nishiyama T."/>
            <person name="Sakayama H."/>
            <person name="Vries J.D."/>
            <person name="Buschmann H."/>
            <person name="Saint-Marcoux D."/>
            <person name="Ullrich K.K."/>
            <person name="Haas F.B."/>
            <person name="Vanderstraeten L."/>
            <person name="Becker D."/>
            <person name="Lang D."/>
            <person name="Vosolsobe S."/>
            <person name="Rombauts S."/>
            <person name="Wilhelmsson P.K.I."/>
            <person name="Janitza P."/>
            <person name="Kern R."/>
            <person name="Heyl A."/>
            <person name="Rumpler F."/>
            <person name="Villalobos L.I.A.C."/>
            <person name="Clay J.M."/>
            <person name="Skokan R."/>
            <person name="Toyoda A."/>
            <person name="Suzuki Y."/>
            <person name="Kagoshima H."/>
            <person name="Schijlen E."/>
            <person name="Tajeshwar N."/>
            <person name="Catarino B."/>
            <person name="Hetherington A.J."/>
            <person name="Saltykova A."/>
            <person name="Bonnot C."/>
            <person name="Breuninger H."/>
            <person name="Symeonidi A."/>
            <person name="Radhakrishnan G.V."/>
            <person name="Van Nieuwerburgh F."/>
            <person name="Deforce D."/>
            <person name="Chang C."/>
            <person name="Karol K.G."/>
            <person name="Hedrich R."/>
            <person name="Ulvskov P."/>
            <person name="Glockner G."/>
            <person name="Delwiche C.F."/>
            <person name="Petrasek J."/>
            <person name="Van de Peer Y."/>
            <person name="Friml J."/>
            <person name="Beilby M."/>
            <person name="Dolan L."/>
            <person name="Kohara Y."/>
            <person name="Sugano S."/>
            <person name="Fujiyama A."/>
            <person name="Delaux P.-M."/>
            <person name="Quint M."/>
            <person name="TheiBen G."/>
            <person name="Hagemann M."/>
            <person name="Harholt J."/>
            <person name="Dunand C."/>
            <person name="Zachgo S."/>
            <person name="Langdale J."/>
            <person name="Maumus F."/>
            <person name="Straeten D.V.D."/>
            <person name="Gould S.B."/>
            <person name="Rensing S.A."/>
        </authorList>
    </citation>
    <scope>NUCLEOTIDE SEQUENCE [LARGE SCALE GENOMIC DNA]</scope>
    <source>
        <strain evidence="5 6">S276</strain>
    </source>
</reference>
<feature type="compositionally biased region" description="Basic and acidic residues" evidence="3">
    <location>
        <begin position="7"/>
        <end position="59"/>
    </location>
</feature>
<proteinExistence type="predicted"/>
<organism evidence="5 6">
    <name type="scientific">Chara braunii</name>
    <name type="common">Braun's stonewort</name>
    <dbReference type="NCBI Taxonomy" id="69332"/>
    <lineage>
        <taxon>Eukaryota</taxon>
        <taxon>Viridiplantae</taxon>
        <taxon>Streptophyta</taxon>
        <taxon>Charophyceae</taxon>
        <taxon>Charales</taxon>
        <taxon>Characeae</taxon>
        <taxon>Chara</taxon>
    </lineage>
</organism>
<dbReference type="PROSITE" id="PS50102">
    <property type="entry name" value="RRM"/>
    <property type="match status" value="1"/>
</dbReference>
<evidence type="ECO:0000259" key="4">
    <source>
        <dbReference type="PROSITE" id="PS50102"/>
    </source>
</evidence>
<feature type="compositionally biased region" description="Polar residues" evidence="3">
    <location>
        <begin position="252"/>
        <end position="261"/>
    </location>
</feature>
<evidence type="ECO:0000313" key="5">
    <source>
        <dbReference type="EMBL" id="GBG92393.1"/>
    </source>
</evidence>
<feature type="compositionally biased region" description="Basic and acidic residues" evidence="3">
    <location>
        <begin position="703"/>
        <end position="725"/>
    </location>
</feature>
<dbReference type="Pfam" id="PF00076">
    <property type="entry name" value="RRM_1"/>
    <property type="match status" value="1"/>
</dbReference>